<evidence type="ECO:0000313" key="1">
    <source>
        <dbReference type="EMBL" id="ALP69025.1"/>
    </source>
</evidence>
<keyword evidence="1" id="KW-0614">Plasmid</keyword>
<protein>
    <submittedName>
        <fullName evidence="1">Uncharacterized protein</fullName>
    </submittedName>
</protein>
<dbReference type="RefSeq" id="WP_172688130.1">
    <property type="nucleotide sequence ID" value="NZ_KT901798.1"/>
</dbReference>
<name>A0A140B460_CLOBO</name>
<dbReference type="AlphaFoldDB" id="A0A140B460"/>
<geneLocation type="plasmid" evidence="1">
    <name>pGA0702E1CS</name>
</geneLocation>
<organism evidence="1">
    <name type="scientific">Clostridium botulinum</name>
    <dbReference type="NCBI Taxonomy" id="1491"/>
    <lineage>
        <taxon>Bacteria</taxon>
        <taxon>Bacillati</taxon>
        <taxon>Bacillota</taxon>
        <taxon>Clostridia</taxon>
        <taxon>Eubacteriales</taxon>
        <taxon>Clostridiaceae</taxon>
        <taxon>Clostridium</taxon>
    </lineage>
</organism>
<dbReference type="EMBL" id="KT901798">
    <property type="protein sequence ID" value="ALP69025.1"/>
    <property type="molecule type" value="Genomic_DNA"/>
</dbReference>
<reference evidence="1" key="1">
    <citation type="journal article" date="2016" name="Genome Biol. Evol.">
        <title>Evolution of chromosomal Clostridium botulinum type E neurotoxin gene clusters: evidence provided by their rare plasmid borne counterparts.</title>
        <authorList>
            <person name="Carter A.T."/>
            <person name="Austin J.W."/>
            <person name="Weedmark K.A."/>
            <person name="Peck M.W."/>
        </authorList>
    </citation>
    <scope>NUCLEOTIDE SEQUENCE</scope>
    <source>
        <strain evidence="1">GA0702E1CS</strain>
        <plasmid evidence="1">pGA0702E1CS</plasmid>
    </source>
</reference>
<proteinExistence type="predicted"/>
<sequence length="151" mass="17794">MSSYTKIEINTDKVELTNDVIKTLENLTGSFWYGFEDCKQIISKNHLEYYKAFNHDFEKAISLLKLIEKYSVHSDIVEKIGELDSEDYFGDSDRDIFLYKGKIYMVYSRYDRWGDTYFVSDLNLSSKTIEDEKFSMVQIIEKYLVENSSSS</sequence>
<accession>A0A140B460</accession>